<evidence type="ECO:0000256" key="3">
    <source>
        <dbReference type="ARBA" id="ARBA00004184"/>
    </source>
</evidence>
<evidence type="ECO:0000313" key="13">
    <source>
        <dbReference type="EMBL" id="CAD9265275.1"/>
    </source>
</evidence>
<evidence type="ECO:0000256" key="8">
    <source>
        <dbReference type="ARBA" id="ARBA00023329"/>
    </source>
</evidence>
<dbReference type="SMART" id="SM00164">
    <property type="entry name" value="TBC"/>
    <property type="match status" value="1"/>
</dbReference>
<dbReference type="SUPFAM" id="SSF47923">
    <property type="entry name" value="Ypt/Rab-GAP domain of gyp1p"/>
    <property type="match status" value="1"/>
</dbReference>
<name>A0A7S1XY92_9STRA</name>
<accession>A0A7S1XY92</accession>
<dbReference type="Gene3D" id="1.10.472.80">
    <property type="entry name" value="Ypt/Rab-GAP domain of gyp1p, domain 3"/>
    <property type="match status" value="1"/>
</dbReference>
<keyword evidence="7" id="KW-0472">Membrane</keyword>
<keyword evidence="8" id="KW-0968">Cytoplasmic vesicle</keyword>
<dbReference type="PROSITE" id="PS51886">
    <property type="entry name" value="TLDC"/>
    <property type="match status" value="1"/>
</dbReference>
<dbReference type="Pfam" id="PF07534">
    <property type="entry name" value="TLD"/>
    <property type="match status" value="1"/>
</dbReference>
<dbReference type="AlphaFoldDB" id="A0A7S1XY92"/>
<evidence type="ECO:0000256" key="5">
    <source>
        <dbReference type="ARBA" id="ARBA00023018"/>
    </source>
</evidence>
<evidence type="ECO:0000256" key="9">
    <source>
        <dbReference type="ARBA" id="ARBA00034103"/>
    </source>
</evidence>
<comment type="similarity">
    <text evidence="4">Belongs to the OXR1 family.</text>
</comment>
<dbReference type="InterPro" id="IPR035969">
    <property type="entry name" value="Rab-GAP_TBC_sf"/>
</dbReference>
<dbReference type="EMBL" id="HBGJ01037519">
    <property type="protein sequence ID" value="CAD9265275.1"/>
    <property type="molecule type" value="Transcribed_RNA"/>
</dbReference>
<dbReference type="Pfam" id="PF00566">
    <property type="entry name" value="RabGAP-TBC"/>
    <property type="match status" value="1"/>
</dbReference>
<dbReference type="InterPro" id="IPR006571">
    <property type="entry name" value="TLDc_dom"/>
</dbReference>
<dbReference type="GO" id="GO:0005739">
    <property type="term" value="C:mitochondrion"/>
    <property type="evidence" value="ECO:0007669"/>
    <property type="project" value="UniProtKB-SubCell"/>
</dbReference>
<sequence length="571" mass="63262">MITLETVGTTPDSSAFVADGFGSSEEFEKSSVPLPANLDATALHLPIPANRFKAACRRGLPARFRASLWLNAIARLENNAEEVAFAGTAAHVKELDRKWLALVDRTFHGDALAEPDIDELGCPDTVLAPLSEAGRAAAARVLAVFDATHTVGFSPILCRIVPRLLLYCSEGMTYHIIDEMWKRRPFFFPKNRNEWAALLTCLGHLVQKFFPQTYTYMNGCGAFEHHGARRLMLHVFEDLLPLHCVLRLLDTYIPEGQKVIFRIILGLIKLCKRPLKDSGAADGSAIWAFVENFAKTQCDADALMASAFAQFYRRPGRGFRRSHVDEAMRRQLNDSSLRAHEVVGAFTPPQKKKARGNEGSHHAAPLRGASYDKSELPMLEEHRALLAKWLPNSFSSLHVTLLYDSARDGSSLGTLYRLNNPDLRFESDQVKLKRLGPARLLIVHELGTDHVAGVFSTEPWRHHNEGYGSGQNFVFRLQPDPKAFYWNAEENKRDDGDDAAAAAAGAALKHMLCSHEYLAAGGRATGVGVALQLDADLLDGHSSPCDTYQNEVLFSSSHFQARRVQVYGLGM</sequence>
<evidence type="ECO:0000259" key="12">
    <source>
        <dbReference type="PROSITE" id="PS51886"/>
    </source>
</evidence>
<gene>
    <name evidence="13" type="ORF">PPAR1163_LOCUS23691</name>
</gene>
<evidence type="ECO:0000256" key="10">
    <source>
        <dbReference type="ARBA" id="ARBA00040604"/>
    </source>
</evidence>
<comment type="subcellular location">
    <subcellularLocation>
        <location evidence="1">Cytoplasmic vesicle membrane</location>
    </subcellularLocation>
    <subcellularLocation>
        <location evidence="3">Endomembrane system</location>
        <topology evidence="3">Peripheral membrane protein</topology>
    </subcellularLocation>
    <subcellularLocation>
        <location evidence="2">Mitochondrion</location>
    </subcellularLocation>
    <subcellularLocation>
        <location evidence="9">Synapse</location>
    </subcellularLocation>
</comment>
<protein>
    <recommendedName>
        <fullName evidence="10">Oxidation resistance protein 1</fullName>
    </recommendedName>
</protein>
<dbReference type="InterPro" id="IPR000195">
    <property type="entry name" value="Rab-GAP-TBC_dom"/>
</dbReference>
<proteinExistence type="inferred from homology"/>
<feature type="region of interest" description="Disordered" evidence="11">
    <location>
        <begin position="348"/>
        <end position="367"/>
    </location>
</feature>
<keyword evidence="5" id="KW-0770">Synapse</keyword>
<evidence type="ECO:0000256" key="7">
    <source>
        <dbReference type="ARBA" id="ARBA00023136"/>
    </source>
</evidence>
<dbReference type="PANTHER" id="PTHR23354">
    <property type="entry name" value="NUCLEOLAR PROTEIN 7/ESTROGEN RECEPTOR COACTIVATOR-RELATED"/>
    <property type="match status" value="1"/>
</dbReference>
<feature type="domain" description="TLDc" evidence="12">
    <location>
        <begin position="377"/>
        <end position="570"/>
    </location>
</feature>
<keyword evidence="6" id="KW-0496">Mitochondrion</keyword>
<dbReference type="PANTHER" id="PTHR23354:SF62">
    <property type="entry name" value="MUSTARD, ISOFORM V"/>
    <property type="match status" value="1"/>
</dbReference>
<dbReference type="GO" id="GO:0030659">
    <property type="term" value="C:cytoplasmic vesicle membrane"/>
    <property type="evidence" value="ECO:0007669"/>
    <property type="project" value="UniProtKB-SubCell"/>
</dbReference>
<evidence type="ECO:0000256" key="4">
    <source>
        <dbReference type="ARBA" id="ARBA00009540"/>
    </source>
</evidence>
<organism evidence="13">
    <name type="scientific">Phaeomonas parva</name>
    <dbReference type="NCBI Taxonomy" id="124430"/>
    <lineage>
        <taxon>Eukaryota</taxon>
        <taxon>Sar</taxon>
        <taxon>Stramenopiles</taxon>
        <taxon>Ochrophyta</taxon>
        <taxon>Pinguiophyceae</taxon>
        <taxon>Pinguiochrysidales</taxon>
        <taxon>Pinguiochrysidaceae</taxon>
        <taxon>Phaeomonas</taxon>
    </lineage>
</organism>
<evidence type="ECO:0000256" key="1">
    <source>
        <dbReference type="ARBA" id="ARBA00004156"/>
    </source>
</evidence>
<dbReference type="GO" id="GO:0012505">
    <property type="term" value="C:endomembrane system"/>
    <property type="evidence" value="ECO:0007669"/>
    <property type="project" value="UniProtKB-SubCell"/>
</dbReference>
<evidence type="ECO:0000256" key="2">
    <source>
        <dbReference type="ARBA" id="ARBA00004173"/>
    </source>
</evidence>
<dbReference type="SMART" id="SM00584">
    <property type="entry name" value="TLDc"/>
    <property type="match status" value="1"/>
</dbReference>
<reference evidence="13" key="1">
    <citation type="submission" date="2021-01" db="EMBL/GenBank/DDBJ databases">
        <authorList>
            <person name="Corre E."/>
            <person name="Pelletier E."/>
            <person name="Niang G."/>
            <person name="Scheremetjew M."/>
            <person name="Finn R."/>
            <person name="Kale V."/>
            <person name="Holt S."/>
            <person name="Cochrane G."/>
            <person name="Meng A."/>
            <person name="Brown T."/>
            <person name="Cohen L."/>
        </authorList>
    </citation>
    <scope>NUCLEOTIDE SEQUENCE</scope>
    <source>
        <strain evidence="13">CCMP2877</strain>
    </source>
</reference>
<evidence type="ECO:0000256" key="6">
    <source>
        <dbReference type="ARBA" id="ARBA00023128"/>
    </source>
</evidence>
<evidence type="ECO:0000256" key="11">
    <source>
        <dbReference type="SAM" id="MobiDB-lite"/>
    </source>
</evidence>